<organism evidence="8 9">
    <name type="scientific">Paraburkholderia sediminicola</name>
    <dbReference type="NCBI Taxonomy" id="458836"/>
    <lineage>
        <taxon>Bacteria</taxon>
        <taxon>Pseudomonadati</taxon>
        <taxon>Pseudomonadota</taxon>
        <taxon>Betaproteobacteria</taxon>
        <taxon>Burkholderiales</taxon>
        <taxon>Burkholderiaceae</taxon>
        <taxon>Paraburkholderia</taxon>
    </lineage>
</organism>
<dbReference type="EC" id="1.2.1.-" evidence="8"/>
<dbReference type="CDD" id="cd07146">
    <property type="entry name" value="ALDH_PhpJ"/>
    <property type="match status" value="1"/>
</dbReference>
<evidence type="ECO:0000256" key="6">
    <source>
        <dbReference type="RuleBase" id="RU003345"/>
    </source>
</evidence>
<dbReference type="AlphaFoldDB" id="A0A6J5AP45"/>
<proteinExistence type="inferred from homology"/>
<dbReference type="NCBIfam" id="TIGR03250">
    <property type="entry name" value="PhnAcAld_DH"/>
    <property type="match status" value="1"/>
</dbReference>
<feature type="domain" description="Aldehyde dehydrogenase" evidence="7">
    <location>
        <begin position="29"/>
        <end position="479"/>
    </location>
</feature>
<feature type="binding site" evidence="4">
    <location>
        <begin position="185"/>
        <end position="188"/>
    </location>
    <ligand>
        <name>NAD(+)</name>
        <dbReference type="ChEBI" id="CHEBI:57540"/>
    </ligand>
</feature>
<dbReference type="PANTHER" id="PTHR42991:SF1">
    <property type="entry name" value="ALDEHYDE DEHYDROGENASE"/>
    <property type="match status" value="1"/>
</dbReference>
<evidence type="ECO:0000256" key="5">
    <source>
        <dbReference type="PROSITE-ProRule" id="PRU10007"/>
    </source>
</evidence>
<keyword evidence="2 6" id="KW-0560">Oxidoreductase</keyword>
<comment type="similarity">
    <text evidence="1 6">Belongs to the aldehyde dehydrogenase family.</text>
</comment>
<dbReference type="InterPro" id="IPR016160">
    <property type="entry name" value="Ald_DH_CS_CYS"/>
</dbReference>
<keyword evidence="4" id="KW-0520">NAD</keyword>
<evidence type="ECO:0000256" key="3">
    <source>
        <dbReference type="PIRSR" id="PIRSR617656-1"/>
    </source>
</evidence>
<evidence type="ECO:0000313" key="9">
    <source>
        <dbReference type="Proteomes" id="UP000494255"/>
    </source>
</evidence>
<evidence type="ECO:0000256" key="2">
    <source>
        <dbReference type="ARBA" id="ARBA00023002"/>
    </source>
</evidence>
<dbReference type="Pfam" id="PF00171">
    <property type="entry name" value="Aldedh"/>
    <property type="match status" value="1"/>
</dbReference>
<dbReference type="GO" id="GO:0008911">
    <property type="term" value="F:lactaldehyde dehydrogenase (NAD+) activity"/>
    <property type="evidence" value="ECO:0007669"/>
    <property type="project" value="TreeGrafter"/>
</dbReference>
<dbReference type="InterPro" id="IPR029510">
    <property type="entry name" value="Ald_DH_CS_GLU"/>
</dbReference>
<dbReference type="Proteomes" id="UP000494255">
    <property type="component" value="Unassembled WGS sequence"/>
</dbReference>
<dbReference type="PROSITE" id="PS00070">
    <property type="entry name" value="ALDEHYDE_DEHYDR_CYS"/>
    <property type="match status" value="1"/>
</dbReference>
<feature type="active site" description="Nucleophile" evidence="3">
    <location>
        <position position="292"/>
    </location>
</feature>
<feature type="binding site" evidence="4">
    <location>
        <position position="239"/>
    </location>
    <ligand>
        <name>NAD(+)</name>
        <dbReference type="ChEBI" id="CHEBI:57540"/>
    </ligand>
</feature>
<feature type="binding site" evidence="4">
    <location>
        <position position="386"/>
    </location>
    <ligand>
        <name>NAD(+)</name>
        <dbReference type="ChEBI" id="CHEBI:57540"/>
    </ligand>
</feature>
<dbReference type="InterPro" id="IPR017656">
    <property type="entry name" value="Put_phosphonoacetaldehyde_DH"/>
</dbReference>
<dbReference type="InterPro" id="IPR016162">
    <property type="entry name" value="Ald_DH_N"/>
</dbReference>
<keyword evidence="9" id="KW-1185">Reference proteome</keyword>
<feature type="binding site" evidence="4">
    <location>
        <begin position="159"/>
        <end position="161"/>
    </location>
    <ligand>
        <name>NAD(+)</name>
        <dbReference type="ChEBI" id="CHEBI:57540"/>
    </ligand>
</feature>
<dbReference type="InterPro" id="IPR015590">
    <property type="entry name" value="Aldehyde_DH_dom"/>
</dbReference>
<dbReference type="InterPro" id="IPR016163">
    <property type="entry name" value="Ald_DH_C"/>
</dbReference>
<dbReference type="Gene3D" id="3.40.309.10">
    <property type="entry name" value="Aldehyde Dehydrogenase, Chain A, domain 2"/>
    <property type="match status" value="1"/>
</dbReference>
<accession>A0A6J5AP45</accession>
<dbReference type="GeneID" id="97041013"/>
<dbReference type="PANTHER" id="PTHR42991">
    <property type="entry name" value="ALDEHYDE DEHYDROGENASE"/>
    <property type="match status" value="1"/>
</dbReference>
<name>A0A6J5AP45_9BURK</name>
<feature type="active site" evidence="5">
    <location>
        <position position="258"/>
    </location>
</feature>
<gene>
    <name evidence="8" type="primary">phnY_3</name>
    <name evidence="8" type="ORF">LMG24238_02382</name>
</gene>
<protein>
    <submittedName>
        <fullName evidence="8">Phosphonoacetaldehyde dehydrogenase</fullName>
        <ecNumber evidence="8">1.2.1.-</ecNumber>
    </submittedName>
</protein>
<evidence type="ECO:0000256" key="4">
    <source>
        <dbReference type="PIRSR" id="PIRSR617656-3"/>
    </source>
</evidence>
<evidence type="ECO:0000313" key="8">
    <source>
        <dbReference type="EMBL" id="CAB3676398.1"/>
    </source>
</evidence>
<feature type="active site" description="Proton donor/acceptor" evidence="3">
    <location>
        <position position="258"/>
    </location>
</feature>
<dbReference type="InterPro" id="IPR016161">
    <property type="entry name" value="Ald_DH/histidinol_DH"/>
</dbReference>
<sequence length="484" mass="53109">MNAVAEIKAQLQVRHEALRIAGEKIFRDEVIEVRNPYDGTLVGTVPKATLEDVRRAFEFARAYRPTLTRYERAAILRRAADAVRARTEEIAAVITAEAGLCKKDSIYEAGRVADVLVFGAGEVLKDDGQIFSCDLTPHGKKRRVYTQRDPLLGVISAITPFNHPMNQVAHKIVPAIATNNRIVVKPSEKVPLSCYLLADILYEAGLPVQMLQVLTGDPSVIADELITNPAIDLITFTGGVSIGKSIASRMGYRRAVLELGGNDPIIVMEDADLDEASSLAVSGSYKNSGQRCTAIKRMLVHESVADRFTDLVVDKTRAWKYGNPADSSVDMGTVIDEAAAQFCERQVNDALSRGARLLAGNLRDGALYSPTVVDRVTPDMPLVKYETFGPVSPIMRFANIDEAIRMSNCTDYALSSSVCTNRFDYITRFITELEVGSVNVREVPGYRLELTPFGGVKDSGLGYKEGVQEAMKSFTNTKTYSLPW</sequence>
<reference evidence="8 9" key="1">
    <citation type="submission" date="2020-04" db="EMBL/GenBank/DDBJ databases">
        <authorList>
            <person name="De Canck E."/>
        </authorList>
    </citation>
    <scope>NUCLEOTIDE SEQUENCE [LARGE SCALE GENOMIC DNA]</scope>
    <source>
        <strain evidence="8 9">LMG 24238</strain>
    </source>
</reference>
<evidence type="ECO:0000259" key="7">
    <source>
        <dbReference type="Pfam" id="PF00171"/>
    </source>
</evidence>
<dbReference type="RefSeq" id="WP_175050598.1">
    <property type="nucleotide sequence ID" value="NZ_CADIKC010000002.1"/>
</dbReference>
<dbReference type="EMBL" id="CADIKC010000002">
    <property type="protein sequence ID" value="CAB3676398.1"/>
    <property type="molecule type" value="Genomic_DNA"/>
</dbReference>
<dbReference type="InterPro" id="IPR051020">
    <property type="entry name" value="ALDH-related_metabolic_enz"/>
</dbReference>
<dbReference type="Gene3D" id="3.40.605.10">
    <property type="entry name" value="Aldehyde Dehydrogenase, Chain A, domain 1"/>
    <property type="match status" value="1"/>
</dbReference>
<dbReference type="SUPFAM" id="SSF53720">
    <property type="entry name" value="ALDH-like"/>
    <property type="match status" value="1"/>
</dbReference>
<dbReference type="PROSITE" id="PS00687">
    <property type="entry name" value="ALDEHYDE_DEHYDR_GLU"/>
    <property type="match status" value="1"/>
</dbReference>
<evidence type="ECO:0000256" key="1">
    <source>
        <dbReference type="ARBA" id="ARBA00009986"/>
    </source>
</evidence>